<dbReference type="AlphaFoldDB" id="A0A2M6T0E2"/>
<dbReference type="EMBL" id="PEYE01000030">
    <property type="protein sequence ID" value="PIS38799.1"/>
    <property type="molecule type" value="Genomic_DNA"/>
</dbReference>
<sequence>MAIIPDEEFKKIKEIKGEAIGASLKEDLQFILKKEGPEGLKKVEEELKKLGYSLKLAEIKNFQWYPFFYNFLIFVAAKYIFNWNDDDFRENGRFSAKISVILRIMLKYFISPKRSFDNIGAYWRKYYTVGEVKTEEFDEEGRTAVIVFLGFVGHPVFCRILEGYVTQIFSYILPTENLNIEETECPFKGGKVHKIKLKW</sequence>
<gene>
    <name evidence="1" type="ORF">COT34_01720</name>
</gene>
<protein>
    <recommendedName>
        <fullName evidence="3">4-vinyl reductase 4VR domain-containing protein</fullName>
    </recommendedName>
</protein>
<evidence type="ECO:0000313" key="2">
    <source>
        <dbReference type="Proteomes" id="UP000229390"/>
    </source>
</evidence>
<comment type="caution">
    <text evidence="1">The sequence shown here is derived from an EMBL/GenBank/DDBJ whole genome shotgun (WGS) entry which is preliminary data.</text>
</comment>
<name>A0A2M6T0E2_9BACT</name>
<proteinExistence type="predicted"/>
<organism evidence="1 2">
    <name type="scientific">Candidatus Nealsonbacteria bacterium CG08_land_8_20_14_0_20_43_11</name>
    <dbReference type="NCBI Taxonomy" id="1974706"/>
    <lineage>
        <taxon>Bacteria</taxon>
        <taxon>Candidatus Nealsoniibacteriota</taxon>
    </lineage>
</organism>
<reference evidence="2" key="1">
    <citation type="submission" date="2017-09" db="EMBL/GenBank/DDBJ databases">
        <title>Depth-based differentiation of microbial function through sediment-hosted aquifers and enrichment of novel symbionts in the deep terrestrial subsurface.</title>
        <authorList>
            <person name="Probst A.J."/>
            <person name="Ladd B."/>
            <person name="Jarett J.K."/>
            <person name="Geller-Mcgrath D.E."/>
            <person name="Sieber C.M.K."/>
            <person name="Emerson J.B."/>
            <person name="Anantharaman K."/>
            <person name="Thomas B.C."/>
            <person name="Malmstrom R."/>
            <person name="Stieglmeier M."/>
            <person name="Klingl A."/>
            <person name="Woyke T."/>
            <person name="Ryan C.M."/>
            <person name="Banfield J.F."/>
        </authorList>
    </citation>
    <scope>NUCLEOTIDE SEQUENCE [LARGE SCALE GENOMIC DNA]</scope>
</reference>
<evidence type="ECO:0000313" key="1">
    <source>
        <dbReference type="EMBL" id="PIS38799.1"/>
    </source>
</evidence>
<dbReference type="Proteomes" id="UP000229390">
    <property type="component" value="Unassembled WGS sequence"/>
</dbReference>
<accession>A0A2M6T0E2</accession>
<evidence type="ECO:0008006" key="3">
    <source>
        <dbReference type="Google" id="ProtNLM"/>
    </source>
</evidence>